<reference evidence="1 2" key="1">
    <citation type="submission" date="2009-11" db="EMBL/GenBank/DDBJ databases">
        <authorList>
            <person name="Weinstock G."/>
            <person name="Sodergren E."/>
            <person name="Clifton S."/>
            <person name="Fulton L."/>
            <person name="Fulton B."/>
            <person name="Courtney L."/>
            <person name="Fronick C."/>
            <person name="Harrison M."/>
            <person name="Strong C."/>
            <person name="Farmer C."/>
            <person name="Delahaunty K."/>
            <person name="Markovic C."/>
            <person name="Hall O."/>
            <person name="Minx P."/>
            <person name="Tomlinson C."/>
            <person name="Mitreva M."/>
            <person name="Nelson J."/>
            <person name="Hou S."/>
            <person name="Wollam A."/>
            <person name="Pepin K.H."/>
            <person name="Johnson M."/>
            <person name="Bhonagiri V."/>
            <person name="Nash W.E."/>
            <person name="Warren W."/>
            <person name="Chinwalla A."/>
            <person name="Mardis E.R."/>
            <person name="Wilson R.K."/>
        </authorList>
    </citation>
    <scope>NUCLEOTIDE SEQUENCE [LARGE SCALE GENOMIC DNA]</scope>
    <source>
        <strain evidence="1 2">F0302</strain>
    </source>
</reference>
<evidence type="ECO:0000313" key="2">
    <source>
        <dbReference type="Proteomes" id="UP000004079"/>
    </source>
</evidence>
<dbReference type="STRING" id="649760.HMPREF0971_02115"/>
<protein>
    <submittedName>
        <fullName evidence="1">Uncharacterized protein</fullName>
    </submittedName>
</protein>
<evidence type="ECO:0000313" key="1">
    <source>
        <dbReference type="EMBL" id="EFB31572.1"/>
    </source>
</evidence>
<gene>
    <name evidence="1" type="ORF">HMPREF0971_02115</name>
</gene>
<name>D1QSZ3_9BACT</name>
<dbReference type="AlphaFoldDB" id="D1QSZ3"/>
<comment type="caution">
    <text evidence="1">The sequence shown here is derived from an EMBL/GenBank/DDBJ whole genome shotgun (WGS) entry which is preliminary data.</text>
</comment>
<dbReference type="EMBL" id="ACUZ02000035">
    <property type="protein sequence ID" value="EFB31572.1"/>
    <property type="molecule type" value="Genomic_DNA"/>
</dbReference>
<accession>D1QSZ3</accession>
<proteinExistence type="predicted"/>
<dbReference type="Proteomes" id="UP000004079">
    <property type="component" value="Unassembled WGS sequence"/>
</dbReference>
<dbReference type="HOGENOM" id="CLU_2937861_0_0_10"/>
<organism evidence="1 2">
    <name type="scientific">Segatella oris F0302</name>
    <dbReference type="NCBI Taxonomy" id="649760"/>
    <lineage>
        <taxon>Bacteria</taxon>
        <taxon>Pseudomonadati</taxon>
        <taxon>Bacteroidota</taxon>
        <taxon>Bacteroidia</taxon>
        <taxon>Bacteroidales</taxon>
        <taxon>Prevotellaceae</taxon>
        <taxon>Segatella</taxon>
    </lineage>
</organism>
<sequence>MGKGVASFCFLIRFSWLCNLRHIIVQSASSCTIICVKLQAHLMQVTKRLDRERVLRHLPI</sequence>